<dbReference type="Pfam" id="PF10609">
    <property type="entry name" value="ParA"/>
    <property type="match status" value="1"/>
</dbReference>
<reference evidence="7" key="1">
    <citation type="submission" date="2017-05" db="UniProtKB">
        <authorList>
            <consortium name="EnsemblMetazoa"/>
        </authorList>
    </citation>
    <scope>IDENTIFICATION</scope>
</reference>
<dbReference type="PANTHER" id="PTHR23264">
    <property type="entry name" value="NUCLEOTIDE-BINDING PROTEIN NBP35 YEAST -RELATED"/>
    <property type="match status" value="1"/>
</dbReference>
<dbReference type="InterPro" id="IPR033756">
    <property type="entry name" value="YlxH/NBP35"/>
</dbReference>
<dbReference type="GO" id="GO:0005829">
    <property type="term" value="C:cytosol"/>
    <property type="evidence" value="ECO:0007669"/>
    <property type="project" value="TreeGrafter"/>
</dbReference>
<evidence type="ECO:0000256" key="3">
    <source>
        <dbReference type="ARBA" id="ARBA00022741"/>
    </source>
</evidence>
<dbReference type="eggNOG" id="KOG3022">
    <property type="taxonomic scope" value="Eukaryota"/>
</dbReference>
<accession>A0A1X7U0K8</accession>
<keyword evidence="1" id="KW-0004">4Fe-4S</keyword>
<dbReference type="STRING" id="400682.A0A1X7U0K8"/>
<dbReference type="AlphaFoldDB" id="A0A1X7U0K8"/>
<organism evidence="7">
    <name type="scientific">Amphimedon queenslandica</name>
    <name type="common">Sponge</name>
    <dbReference type="NCBI Taxonomy" id="400682"/>
    <lineage>
        <taxon>Eukaryota</taxon>
        <taxon>Metazoa</taxon>
        <taxon>Porifera</taxon>
        <taxon>Demospongiae</taxon>
        <taxon>Heteroscleromorpha</taxon>
        <taxon>Haplosclerida</taxon>
        <taxon>Niphatidae</taxon>
        <taxon>Amphimedon</taxon>
    </lineage>
</organism>
<dbReference type="GO" id="GO:0016226">
    <property type="term" value="P:iron-sulfur cluster assembly"/>
    <property type="evidence" value="ECO:0007669"/>
    <property type="project" value="InterPro"/>
</dbReference>
<dbReference type="InterPro" id="IPR027417">
    <property type="entry name" value="P-loop_NTPase"/>
</dbReference>
<dbReference type="CDD" id="cd02037">
    <property type="entry name" value="Mrp_NBP35"/>
    <property type="match status" value="1"/>
</dbReference>
<keyword evidence="3" id="KW-0547">Nucleotide-binding</keyword>
<evidence type="ECO:0008006" key="8">
    <source>
        <dbReference type="Google" id="ProtNLM"/>
    </source>
</evidence>
<dbReference type="PANTHER" id="PTHR23264:SF19">
    <property type="entry name" value="CYTOSOLIC FE-S CLUSTER ASSEMBLY FACTOR NUBP2"/>
    <property type="match status" value="1"/>
</dbReference>
<dbReference type="GO" id="GO:0005524">
    <property type="term" value="F:ATP binding"/>
    <property type="evidence" value="ECO:0007669"/>
    <property type="project" value="UniProtKB-KW"/>
</dbReference>
<keyword evidence="6" id="KW-0411">Iron-sulfur</keyword>
<sequence>MAESDEREQNNLSRVDHVILVLSGKGGVGKSTVTRQIALGLVEEGKKVGILDIDLCGPSIPHMFSLTGRDVHQGTDGWIPVYVDDTQSLCVMSIGFLLNNKDEAVVWRGPKKNAMIKQFLSDVVWGQLDYLIIDTPPGRIPIDPLLVHDVDKGCNDSIIIDGIETDP</sequence>
<dbReference type="EnsemblMetazoa" id="Aqu2.1.21112_001">
    <property type="protein sequence ID" value="Aqu2.1.21112_001"/>
    <property type="gene ID" value="Aqu2.1.21112"/>
</dbReference>
<dbReference type="GO" id="GO:0140663">
    <property type="term" value="F:ATP-dependent FeS chaperone activity"/>
    <property type="evidence" value="ECO:0007669"/>
    <property type="project" value="InterPro"/>
</dbReference>
<keyword evidence="2" id="KW-0479">Metal-binding</keyword>
<dbReference type="InterPro" id="IPR019591">
    <property type="entry name" value="Mrp/NBP35_ATP-bd"/>
</dbReference>
<evidence type="ECO:0000313" key="7">
    <source>
        <dbReference type="EnsemblMetazoa" id="Aqu2.1.21112_001"/>
    </source>
</evidence>
<evidence type="ECO:0000256" key="6">
    <source>
        <dbReference type="ARBA" id="ARBA00023014"/>
    </source>
</evidence>
<name>A0A1X7U0K8_AMPQE</name>
<evidence type="ECO:0000256" key="1">
    <source>
        <dbReference type="ARBA" id="ARBA00022485"/>
    </source>
</evidence>
<dbReference type="SUPFAM" id="SSF52540">
    <property type="entry name" value="P-loop containing nucleoside triphosphate hydrolases"/>
    <property type="match status" value="1"/>
</dbReference>
<dbReference type="InParanoid" id="A0A1X7U0K8"/>
<keyword evidence="5" id="KW-0408">Iron</keyword>
<keyword evidence="4" id="KW-0067">ATP-binding</keyword>
<dbReference type="Gene3D" id="3.40.50.300">
    <property type="entry name" value="P-loop containing nucleotide triphosphate hydrolases"/>
    <property type="match status" value="1"/>
</dbReference>
<dbReference type="GO" id="GO:0046872">
    <property type="term" value="F:metal ion binding"/>
    <property type="evidence" value="ECO:0007669"/>
    <property type="project" value="UniProtKB-KW"/>
</dbReference>
<proteinExistence type="predicted"/>
<dbReference type="GO" id="GO:0051539">
    <property type="term" value="F:4 iron, 4 sulfur cluster binding"/>
    <property type="evidence" value="ECO:0007669"/>
    <property type="project" value="UniProtKB-KW"/>
</dbReference>
<evidence type="ECO:0000256" key="5">
    <source>
        <dbReference type="ARBA" id="ARBA00023004"/>
    </source>
</evidence>
<evidence type="ECO:0000256" key="4">
    <source>
        <dbReference type="ARBA" id="ARBA00022840"/>
    </source>
</evidence>
<evidence type="ECO:0000256" key="2">
    <source>
        <dbReference type="ARBA" id="ARBA00022723"/>
    </source>
</evidence>
<dbReference type="OrthoDB" id="1741334at2759"/>
<protein>
    <recommendedName>
        <fullName evidence="8">AAA domain-containing protein</fullName>
    </recommendedName>
</protein>